<feature type="domain" description="Homeobox" evidence="16">
    <location>
        <begin position="610"/>
        <end position="670"/>
    </location>
</feature>
<feature type="compositionally biased region" description="Polar residues" evidence="14">
    <location>
        <begin position="133"/>
        <end position="151"/>
    </location>
</feature>
<evidence type="ECO:0000259" key="15">
    <source>
        <dbReference type="PROSITE" id="PS50016"/>
    </source>
</evidence>
<evidence type="ECO:0000256" key="4">
    <source>
        <dbReference type="ARBA" id="ARBA00022771"/>
    </source>
</evidence>
<evidence type="ECO:0000313" key="17">
    <source>
        <dbReference type="EMBL" id="JAG96255.1"/>
    </source>
</evidence>
<dbReference type="GO" id="GO:0003682">
    <property type="term" value="F:chromatin binding"/>
    <property type="evidence" value="ECO:0007669"/>
    <property type="project" value="TreeGrafter"/>
</dbReference>
<comment type="subcellular location">
    <subcellularLocation>
        <location evidence="1 11 13">Nucleus</location>
    </subcellularLocation>
</comment>
<keyword evidence="7 11" id="KW-0238">DNA-binding</keyword>
<organism evidence="17">
    <name type="scientific">Araucaria cunninghamii</name>
    <name type="common">Hoop pine</name>
    <name type="synonym">Moreton Bay pine</name>
    <dbReference type="NCBI Taxonomy" id="56994"/>
    <lineage>
        <taxon>Eukaryota</taxon>
        <taxon>Viridiplantae</taxon>
        <taxon>Streptophyta</taxon>
        <taxon>Embryophyta</taxon>
        <taxon>Tracheophyta</taxon>
        <taxon>Spermatophyta</taxon>
        <taxon>Pinopsida</taxon>
        <taxon>Pinidae</taxon>
        <taxon>Conifers II</taxon>
        <taxon>Araucariales</taxon>
        <taxon>Araucariaceae</taxon>
        <taxon>Araucaria</taxon>
    </lineage>
</organism>
<dbReference type="GO" id="GO:0003677">
    <property type="term" value="F:DNA binding"/>
    <property type="evidence" value="ECO:0007669"/>
    <property type="project" value="UniProtKB-UniRule"/>
</dbReference>
<feature type="compositionally biased region" description="Polar residues" evidence="14">
    <location>
        <begin position="594"/>
        <end position="610"/>
    </location>
</feature>
<evidence type="ECO:0000256" key="3">
    <source>
        <dbReference type="ARBA" id="ARBA00022723"/>
    </source>
</evidence>
<dbReference type="CDD" id="cd00086">
    <property type="entry name" value="homeodomain"/>
    <property type="match status" value="1"/>
</dbReference>
<evidence type="ECO:0000256" key="12">
    <source>
        <dbReference type="PROSITE-ProRule" id="PRU00146"/>
    </source>
</evidence>
<evidence type="ECO:0000256" key="9">
    <source>
        <dbReference type="ARBA" id="ARBA00023163"/>
    </source>
</evidence>
<dbReference type="SUPFAM" id="SSF57903">
    <property type="entry name" value="FYVE/PHD zinc finger"/>
    <property type="match status" value="1"/>
</dbReference>
<feature type="compositionally biased region" description="Basic and acidic residues" evidence="14">
    <location>
        <begin position="741"/>
        <end position="750"/>
    </location>
</feature>
<evidence type="ECO:0000256" key="5">
    <source>
        <dbReference type="ARBA" id="ARBA00022833"/>
    </source>
</evidence>
<evidence type="ECO:0000256" key="13">
    <source>
        <dbReference type="RuleBase" id="RU000682"/>
    </source>
</evidence>
<dbReference type="SUPFAM" id="SSF46689">
    <property type="entry name" value="Homeodomain-like"/>
    <property type="match status" value="1"/>
</dbReference>
<feature type="compositionally biased region" description="Polar residues" evidence="14">
    <location>
        <begin position="683"/>
        <end position="703"/>
    </location>
</feature>
<evidence type="ECO:0000256" key="7">
    <source>
        <dbReference type="ARBA" id="ARBA00023125"/>
    </source>
</evidence>
<feature type="compositionally biased region" description="Basic residues" evidence="14">
    <location>
        <begin position="152"/>
        <end position="163"/>
    </location>
</feature>
<accession>A0A0D6R2W9</accession>
<dbReference type="InterPro" id="IPR017970">
    <property type="entry name" value="Homeobox_CS"/>
</dbReference>
<feature type="compositionally biased region" description="Basic residues" evidence="14">
    <location>
        <begin position="527"/>
        <end position="537"/>
    </location>
</feature>
<dbReference type="GO" id="GO:0005634">
    <property type="term" value="C:nucleus"/>
    <property type="evidence" value="ECO:0007669"/>
    <property type="project" value="UniProtKB-SubCell"/>
</dbReference>
<evidence type="ECO:0000259" key="16">
    <source>
        <dbReference type="PROSITE" id="PS50071"/>
    </source>
</evidence>
<feature type="compositionally biased region" description="Acidic residues" evidence="14">
    <location>
        <begin position="356"/>
        <end position="387"/>
    </location>
</feature>
<keyword evidence="8 11" id="KW-0371">Homeobox</keyword>
<dbReference type="InterPro" id="IPR001965">
    <property type="entry name" value="Znf_PHD"/>
</dbReference>
<feature type="compositionally biased region" description="Polar residues" evidence="14">
    <location>
        <begin position="59"/>
        <end position="75"/>
    </location>
</feature>
<dbReference type="Gene3D" id="3.30.40.10">
    <property type="entry name" value="Zinc/RING finger domain, C3HC4 (zinc finger)"/>
    <property type="match status" value="1"/>
</dbReference>
<keyword evidence="4 12" id="KW-0863">Zinc-finger</keyword>
<feature type="DNA-binding region" description="Homeobox" evidence="11">
    <location>
        <begin position="612"/>
        <end position="671"/>
    </location>
</feature>
<dbReference type="SMART" id="SM00389">
    <property type="entry name" value="HOX"/>
    <property type="match status" value="1"/>
</dbReference>
<keyword evidence="9" id="KW-0804">Transcription</keyword>
<dbReference type="InterPro" id="IPR001356">
    <property type="entry name" value="HD"/>
</dbReference>
<dbReference type="InterPro" id="IPR045876">
    <property type="entry name" value="PRHA-like_PHD-finger"/>
</dbReference>
<evidence type="ECO:0000256" key="11">
    <source>
        <dbReference type="PROSITE-ProRule" id="PRU00108"/>
    </source>
</evidence>
<dbReference type="Pfam" id="PF00628">
    <property type="entry name" value="PHD"/>
    <property type="match status" value="1"/>
</dbReference>
<dbReference type="InterPro" id="IPR019786">
    <property type="entry name" value="Zinc_finger_PHD-type_CS"/>
</dbReference>
<evidence type="ECO:0000256" key="8">
    <source>
        <dbReference type="ARBA" id="ARBA00023155"/>
    </source>
</evidence>
<proteinExistence type="inferred from homology"/>
<feature type="compositionally biased region" description="Basic residues" evidence="14">
    <location>
        <begin position="1"/>
        <end position="10"/>
    </location>
</feature>
<feature type="domain" description="PHD-type" evidence="15">
    <location>
        <begin position="257"/>
        <end position="314"/>
    </location>
</feature>
<reference evidence="17" key="1">
    <citation type="submission" date="2015-03" db="EMBL/GenBank/DDBJ databases">
        <title>A transcriptome of Araucaria cunninghamii, an australian fine timber species.</title>
        <authorList>
            <person name="Jing Yi C.J.Y."/>
            <person name="Yin San L.Y.S."/>
            <person name="Abdul Karim S.S."/>
            <person name="Wan Azmi N.N."/>
            <person name="Hercus R.R."/>
            <person name="Croft L.L."/>
        </authorList>
    </citation>
    <scope>NUCLEOTIDE SEQUENCE</scope>
    <source>
        <strain evidence="17">MI0301</strain>
        <tissue evidence="17">Leaf</tissue>
    </source>
</reference>
<dbReference type="CDD" id="cd15504">
    <property type="entry name" value="PHD_PRHA_like"/>
    <property type="match status" value="1"/>
</dbReference>
<dbReference type="AlphaFoldDB" id="A0A0D6R2W9"/>
<dbReference type="PANTHER" id="PTHR12628:SF13">
    <property type="entry name" value="HOMEOBOX PROTEIN HAT3.1"/>
    <property type="match status" value="1"/>
</dbReference>
<feature type="compositionally biased region" description="Basic residues" evidence="14">
    <location>
        <begin position="760"/>
        <end position="769"/>
    </location>
</feature>
<dbReference type="EMBL" id="GCKF01038111">
    <property type="protein sequence ID" value="JAG96255.1"/>
    <property type="molecule type" value="Transcribed_RNA"/>
</dbReference>
<keyword evidence="6" id="KW-0805">Transcription regulation</keyword>
<feature type="compositionally biased region" description="Low complexity" evidence="14">
    <location>
        <begin position="388"/>
        <end position="398"/>
    </location>
</feature>
<dbReference type="InterPro" id="IPR009057">
    <property type="entry name" value="Homeodomain-like_sf"/>
</dbReference>
<feature type="region of interest" description="Disordered" evidence="14">
    <location>
        <begin position="594"/>
        <end position="617"/>
    </location>
</feature>
<feature type="region of interest" description="Disordered" evidence="14">
    <location>
        <begin position="668"/>
        <end position="769"/>
    </location>
</feature>
<dbReference type="Gene3D" id="1.10.10.60">
    <property type="entry name" value="Homeodomain-like"/>
    <property type="match status" value="1"/>
</dbReference>
<feature type="region of interest" description="Disordered" evidence="14">
    <location>
        <begin position="1"/>
        <end position="75"/>
    </location>
</feature>
<feature type="compositionally biased region" description="Basic and acidic residues" evidence="14">
    <location>
        <begin position="404"/>
        <end position="433"/>
    </location>
</feature>
<dbReference type="InterPro" id="IPR013083">
    <property type="entry name" value="Znf_RING/FYVE/PHD"/>
</dbReference>
<feature type="compositionally biased region" description="Basic and acidic residues" evidence="14">
    <location>
        <begin position="29"/>
        <end position="39"/>
    </location>
</feature>
<dbReference type="PROSITE" id="PS50016">
    <property type="entry name" value="ZF_PHD_2"/>
    <property type="match status" value="1"/>
</dbReference>
<keyword evidence="10 11" id="KW-0539">Nucleus</keyword>
<evidence type="ECO:0000256" key="14">
    <source>
        <dbReference type="SAM" id="MobiDB-lite"/>
    </source>
</evidence>
<keyword evidence="5" id="KW-0862">Zinc</keyword>
<evidence type="ECO:0000256" key="10">
    <source>
        <dbReference type="ARBA" id="ARBA00023242"/>
    </source>
</evidence>
<dbReference type="PANTHER" id="PTHR12628">
    <property type="entry name" value="POLYCOMB-LIKE TRANSCRIPTION FACTOR"/>
    <property type="match status" value="1"/>
</dbReference>
<protein>
    <submittedName>
        <fullName evidence="17">Uncharacterized protein</fullName>
    </submittedName>
</protein>
<dbReference type="GO" id="GO:0000981">
    <property type="term" value="F:DNA-binding transcription factor activity, RNA polymerase II-specific"/>
    <property type="evidence" value="ECO:0007669"/>
    <property type="project" value="InterPro"/>
</dbReference>
<feature type="region of interest" description="Disordered" evidence="14">
    <location>
        <begin position="133"/>
        <end position="168"/>
    </location>
</feature>
<keyword evidence="3" id="KW-0479">Metal-binding</keyword>
<sequence>MLQKRFQRKSRSQEKKINLANGGASGIPEAERQSKEKRSSLSSRHSSLARKKYQKTETRGNMTNGEKNHFTGVTRSENNCLESEKMEVQSIVDQKSRSAIKAHKSAQPFGKKHALKSLSNGVRVLRARSNKSLNIVSKSENHSTEISAQNSKGRRRKHKNKKHVPQDELSRIRKRVRYFLNRIGFEQSMIDAYSSEGWKGQSQEKIRPEKELQKAASKIVQCKLAIREAFRELHSLSLEGSLEKSAFDNEGQVNSEDIFCAKCGSKDLLLDNDIILCDGACDRGFHQKCLEPPLATEDIPPGDEGWLCPACDCKLDCVDLVNDYLDTAFELEESWESFFSEAVEATADGNEKLLELEDMPSDDTEDDDYDPDGPELPDGTQDEDSSSSEESGSSSNSSSDDEGSESHEGSESNEDSKVSEDDSEYSSEHLVDPKKKKTKMARDKKSLESPDLPVISDADENDNDALPVSGKRHRQEVDYKKLHDEMYGADDDKSMSEDDEEWGAGKQKGRQYGMESDDSSASEGKQLKKVSVTRKKVKVSDLKSPDDINQSKSTSYKKEKFENENGECTLEKKAVNHEGNTHADVLPLELESAAKQNAGQQEQCGRSSVSSKKRAFSRLPTSAIEKLRRVFGENRFPSRSVKEDLANELDISFKQVNKWFDNARNSLKSPAEKKQANIPVEQDSGNIFSHSLSGTKQADTTIDQDNDKLTPGDKLQNPSSVEKGRKNMKSSSEKRKKMGRGYHENKEVKGATDTGNKTLQQKRRHTLAV</sequence>
<dbReference type="InterPro" id="IPR011011">
    <property type="entry name" value="Znf_FYVE_PHD"/>
</dbReference>
<evidence type="ECO:0000256" key="2">
    <source>
        <dbReference type="ARBA" id="ARBA00007427"/>
    </source>
</evidence>
<feature type="region of interest" description="Disordered" evidence="14">
    <location>
        <begin position="352"/>
        <end position="564"/>
    </location>
</feature>
<dbReference type="GO" id="GO:0045814">
    <property type="term" value="P:negative regulation of gene expression, epigenetic"/>
    <property type="evidence" value="ECO:0007669"/>
    <property type="project" value="TreeGrafter"/>
</dbReference>
<feature type="compositionally biased region" description="Basic and acidic residues" evidence="14">
    <location>
        <begin position="475"/>
        <end position="496"/>
    </location>
</feature>
<dbReference type="PROSITE" id="PS50071">
    <property type="entry name" value="HOMEOBOX_2"/>
    <property type="match status" value="1"/>
</dbReference>
<evidence type="ECO:0000256" key="1">
    <source>
        <dbReference type="ARBA" id="ARBA00004123"/>
    </source>
</evidence>
<dbReference type="SMART" id="SM00249">
    <property type="entry name" value="PHD"/>
    <property type="match status" value="1"/>
</dbReference>
<dbReference type="FunFam" id="3.30.40.10:FF:000650">
    <property type="entry name" value="Homeobox protein HAT3.1"/>
    <property type="match status" value="1"/>
</dbReference>
<dbReference type="GO" id="GO:0008270">
    <property type="term" value="F:zinc ion binding"/>
    <property type="evidence" value="ECO:0007669"/>
    <property type="project" value="UniProtKB-KW"/>
</dbReference>
<dbReference type="PROSITE" id="PS00027">
    <property type="entry name" value="HOMEOBOX_1"/>
    <property type="match status" value="1"/>
</dbReference>
<evidence type="ECO:0000256" key="6">
    <source>
        <dbReference type="ARBA" id="ARBA00023015"/>
    </source>
</evidence>
<dbReference type="Pfam" id="PF00046">
    <property type="entry name" value="Homeodomain"/>
    <property type="match status" value="1"/>
</dbReference>
<name>A0A0D6R2W9_ARACU</name>
<dbReference type="PROSITE" id="PS01359">
    <property type="entry name" value="ZF_PHD_1"/>
    <property type="match status" value="1"/>
</dbReference>
<comment type="similarity">
    <text evidence="2">Belongs to the PHD-associated homeobox family.</text>
</comment>
<dbReference type="InterPro" id="IPR019787">
    <property type="entry name" value="Znf_PHD-finger"/>
</dbReference>